<evidence type="ECO:0000313" key="3">
    <source>
        <dbReference type="Proteomes" id="UP001501591"/>
    </source>
</evidence>
<sequence length="79" mass="8840">MRDAVRLIREAPLGTRMTVRRKIPDGFTDAVGHLRERDDETCVVETRHGPVTIRLDEVTAAKEVPPPPPRRAPRHPIGG</sequence>
<name>A0ABP7N8T8_9MICO</name>
<gene>
    <name evidence="2" type="ORF">GCM10022383_17060</name>
</gene>
<protein>
    <recommendedName>
        <fullName evidence="1">Histone acetyltransferase Rv0428c-like SH3 domain-containing protein</fullName>
    </recommendedName>
</protein>
<dbReference type="RefSeq" id="WP_344819125.1">
    <property type="nucleotide sequence ID" value="NZ_BAABCP010000001.1"/>
</dbReference>
<dbReference type="Proteomes" id="UP001501591">
    <property type="component" value="Unassembled WGS sequence"/>
</dbReference>
<reference evidence="3" key="1">
    <citation type="journal article" date="2019" name="Int. J. Syst. Evol. Microbiol.">
        <title>The Global Catalogue of Microorganisms (GCM) 10K type strain sequencing project: providing services to taxonomists for standard genome sequencing and annotation.</title>
        <authorList>
            <consortium name="The Broad Institute Genomics Platform"/>
            <consortium name="The Broad Institute Genome Sequencing Center for Infectious Disease"/>
            <person name="Wu L."/>
            <person name="Ma J."/>
        </authorList>
    </citation>
    <scope>NUCLEOTIDE SEQUENCE [LARGE SCALE GENOMIC DNA]</scope>
    <source>
        <strain evidence="3">JCM 17024</strain>
    </source>
</reference>
<keyword evidence="3" id="KW-1185">Reference proteome</keyword>
<evidence type="ECO:0000313" key="2">
    <source>
        <dbReference type="EMBL" id="GAA3939736.1"/>
    </source>
</evidence>
<dbReference type="Pfam" id="PF24551">
    <property type="entry name" value="SH3_Rv0428c"/>
    <property type="match status" value="1"/>
</dbReference>
<dbReference type="EMBL" id="BAABCP010000001">
    <property type="protein sequence ID" value="GAA3939736.1"/>
    <property type="molecule type" value="Genomic_DNA"/>
</dbReference>
<accession>A0ABP7N8T8</accession>
<comment type="caution">
    <text evidence="2">The sequence shown here is derived from an EMBL/GenBank/DDBJ whole genome shotgun (WGS) entry which is preliminary data.</text>
</comment>
<organism evidence="2 3">
    <name type="scientific">Microbacterium soli</name>
    <dbReference type="NCBI Taxonomy" id="446075"/>
    <lineage>
        <taxon>Bacteria</taxon>
        <taxon>Bacillati</taxon>
        <taxon>Actinomycetota</taxon>
        <taxon>Actinomycetes</taxon>
        <taxon>Micrococcales</taxon>
        <taxon>Microbacteriaceae</taxon>
        <taxon>Microbacterium</taxon>
    </lineage>
</organism>
<feature type="domain" description="Histone acetyltransferase Rv0428c-like SH3" evidence="1">
    <location>
        <begin position="12"/>
        <end position="62"/>
    </location>
</feature>
<proteinExistence type="predicted"/>
<evidence type="ECO:0000259" key="1">
    <source>
        <dbReference type="Pfam" id="PF24551"/>
    </source>
</evidence>
<dbReference type="InterPro" id="IPR056934">
    <property type="entry name" value="SH3_Rv0428c"/>
</dbReference>